<gene>
    <name evidence="2" type="ORF">GCM10023094_38200</name>
</gene>
<organism evidence="2 3">
    <name type="scientific">Rhodococcus olei</name>
    <dbReference type="NCBI Taxonomy" id="2161675"/>
    <lineage>
        <taxon>Bacteria</taxon>
        <taxon>Bacillati</taxon>
        <taxon>Actinomycetota</taxon>
        <taxon>Actinomycetes</taxon>
        <taxon>Mycobacteriales</taxon>
        <taxon>Nocardiaceae</taxon>
        <taxon>Rhodococcus</taxon>
    </lineage>
</organism>
<keyword evidence="3" id="KW-1185">Reference proteome</keyword>
<comment type="caution">
    <text evidence="2">The sequence shown here is derived from an EMBL/GenBank/DDBJ whole genome shotgun (WGS) entry which is preliminary data.</text>
</comment>
<proteinExistence type="predicted"/>
<reference evidence="3" key="1">
    <citation type="journal article" date="2019" name="Int. J. Syst. Evol. Microbiol.">
        <title>The Global Catalogue of Microorganisms (GCM) 10K type strain sequencing project: providing services to taxonomists for standard genome sequencing and annotation.</title>
        <authorList>
            <consortium name="The Broad Institute Genomics Platform"/>
            <consortium name="The Broad Institute Genome Sequencing Center for Infectious Disease"/>
            <person name="Wu L."/>
            <person name="Ma J."/>
        </authorList>
    </citation>
    <scope>NUCLEOTIDE SEQUENCE [LARGE SCALE GENOMIC DNA]</scope>
    <source>
        <strain evidence="3">JCM 32206</strain>
    </source>
</reference>
<feature type="domain" description="Rhodanese" evidence="1">
    <location>
        <begin position="18"/>
        <end position="105"/>
    </location>
</feature>
<dbReference type="PROSITE" id="PS50206">
    <property type="entry name" value="RHODANESE_3"/>
    <property type="match status" value="1"/>
</dbReference>
<evidence type="ECO:0000313" key="3">
    <source>
        <dbReference type="Proteomes" id="UP001501183"/>
    </source>
</evidence>
<name>A0ABP8PBT2_9NOCA</name>
<evidence type="ECO:0000313" key="2">
    <source>
        <dbReference type="EMBL" id="GAA4484639.1"/>
    </source>
</evidence>
<dbReference type="InterPro" id="IPR050229">
    <property type="entry name" value="GlpE_sulfurtransferase"/>
</dbReference>
<dbReference type="InterPro" id="IPR001763">
    <property type="entry name" value="Rhodanese-like_dom"/>
</dbReference>
<dbReference type="RefSeq" id="WP_345348608.1">
    <property type="nucleotide sequence ID" value="NZ_BAABFB010000059.1"/>
</dbReference>
<dbReference type="PANTHER" id="PTHR43031">
    <property type="entry name" value="FAD-DEPENDENT OXIDOREDUCTASE"/>
    <property type="match status" value="1"/>
</dbReference>
<dbReference type="EMBL" id="BAABFB010000059">
    <property type="protein sequence ID" value="GAA4484639.1"/>
    <property type="molecule type" value="Genomic_DNA"/>
</dbReference>
<dbReference type="InterPro" id="IPR036873">
    <property type="entry name" value="Rhodanese-like_dom_sf"/>
</dbReference>
<dbReference type="SMART" id="SM00450">
    <property type="entry name" value="RHOD"/>
    <property type="match status" value="1"/>
</dbReference>
<protein>
    <submittedName>
        <fullName evidence="2">Rhodanese-like domain-containing protein</fullName>
    </submittedName>
</protein>
<dbReference type="SUPFAM" id="SSF52821">
    <property type="entry name" value="Rhodanese/Cell cycle control phosphatase"/>
    <property type="match status" value="1"/>
</dbReference>
<dbReference type="Proteomes" id="UP001501183">
    <property type="component" value="Unassembled WGS sequence"/>
</dbReference>
<accession>A0ABP8PBT2</accession>
<evidence type="ECO:0000259" key="1">
    <source>
        <dbReference type="PROSITE" id="PS50206"/>
    </source>
</evidence>
<dbReference type="Gene3D" id="3.40.250.10">
    <property type="entry name" value="Rhodanese-like domain"/>
    <property type="match status" value="1"/>
</dbReference>
<dbReference type="PANTHER" id="PTHR43031:SF17">
    <property type="entry name" value="SULFURTRANSFERASE YTWF-RELATED"/>
    <property type="match status" value="1"/>
</dbReference>
<sequence length="114" mass="12339">MSFDDVPFVPVAEVPSPPHDGTVILDVREVDEWNDGHAPGALHIPMVDVPARMDEIDIDAEVYVLCRSGGRSITVVTYLNEVGFEAVCVSGGMVAWQKSGRPLVADDGRTAKIY</sequence>
<dbReference type="CDD" id="cd00158">
    <property type="entry name" value="RHOD"/>
    <property type="match status" value="1"/>
</dbReference>
<dbReference type="Pfam" id="PF00581">
    <property type="entry name" value="Rhodanese"/>
    <property type="match status" value="1"/>
</dbReference>